<feature type="non-terminal residue" evidence="1">
    <location>
        <position position="191"/>
    </location>
</feature>
<reference evidence="1" key="1">
    <citation type="submission" date="2021-06" db="EMBL/GenBank/DDBJ databases">
        <authorList>
            <person name="Kallberg Y."/>
            <person name="Tangrot J."/>
            <person name="Rosling A."/>
        </authorList>
    </citation>
    <scope>NUCLEOTIDE SEQUENCE</scope>
    <source>
        <strain evidence="1">MA461A</strain>
    </source>
</reference>
<sequence length="191" mass="22525">IAAIVSFINIMTTIYVSTNGLNPRSITFFEQIPKGADLTSIMNQCRELIMIEDIFEMENELNKMAYYLKYLKRRLAEVAEMNNADFENKSEYLKALEKSYHWNAVFEYDINATSSYNNTNDGIKTSTNNSTNITNSHTNTKNSFTKRKNPELRKYYYEMYGKEELMDLLNELKEEMRREESKTKRINDLIH</sequence>
<protein>
    <submittedName>
        <fullName evidence="1">1502_t:CDS:1</fullName>
    </submittedName>
</protein>
<accession>A0ACA9SQR7</accession>
<proteinExistence type="predicted"/>
<evidence type="ECO:0000313" key="1">
    <source>
        <dbReference type="EMBL" id="CAG8846186.1"/>
    </source>
</evidence>
<name>A0ACA9SQR7_9GLOM</name>
<dbReference type="EMBL" id="CAJVQC010150048">
    <property type="protein sequence ID" value="CAG8846186.1"/>
    <property type="molecule type" value="Genomic_DNA"/>
</dbReference>
<gene>
    <name evidence="1" type="ORF">RPERSI_LOCUS34011</name>
</gene>
<organism evidence="1 2">
    <name type="scientific">Racocetra persica</name>
    <dbReference type="NCBI Taxonomy" id="160502"/>
    <lineage>
        <taxon>Eukaryota</taxon>
        <taxon>Fungi</taxon>
        <taxon>Fungi incertae sedis</taxon>
        <taxon>Mucoromycota</taxon>
        <taxon>Glomeromycotina</taxon>
        <taxon>Glomeromycetes</taxon>
        <taxon>Diversisporales</taxon>
        <taxon>Gigasporaceae</taxon>
        <taxon>Racocetra</taxon>
    </lineage>
</organism>
<feature type="non-terminal residue" evidence="1">
    <location>
        <position position="1"/>
    </location>
</feature>
<evidence type="ECO:0000313" key="2">
    <source>
        <dbReference type="Proteomes" id="UP000789920"/>
    </source>
</evidence>
<dbReference type="Proteomes" id="UP000789920">
    <property type="component" value="Unassembled WGS sequence"/>
</dbReference>
<keyword evidence="2" id="KW-1185">Reference proteome</keyword>
<comment type="caution">
    <text evidence="1">The sequence shown here is derived from an EMBL/GenBank/DDBJ whole genome shotgun (WGS) entry which is preliminary data.</text>
</comment>